<dbReference type="Pfam" id="PF23050">
    <property type="entry name" value="KH_N4BP1_1st"/>
    <property type="match status" value="1"/>
</dbReference>
<sequence length="676" mass="74874">METEARLQVEDEFAYPGASRPQLRSVQPLVERVFRVRLEEARALSTNDGQIWLKMRGDRREVEEAKLFVKGQVNEQEVRDVSYPEVLHSVFCGAGGLFLDCLIKYTCALIQVRSLGTLCISGLEEPVVRACSLVLDLGEKYEATKGWSAEAGAGSAGELLESRRAFRSLVERWEDRHTLDLLVLPATVKEALLGLIQDSGMDPLRDPRRERDREEGKEQERDEEGGVQRTTVPEGERQEEGKRFLSEGSPEHSTQLRKFPGAALPSSPFLSPSTPDPGEPGAAVQAQLGGLQSGVGLGEEFAHILRFFTAMGFSEGVVSRVLSRTGPTEPSQILDLVQQEQNGETDTLLPKNGVMGGAEGEVVKGPPQHTYPLELHPAPLPTVVTGEQRFYEVLQTPFTLTLSPDPGDQHLRQVIIDGSNVAMSHGLGQFFSCRGIALAVQHFWNRGHRRVTAFVPQWRQKRDPKVKEQHYLTKLQDLALLAFTPSREVQGKRINSYDDRFMLQLAQKTDGVIVTNDNLRDLLDESPAFNSIIRRRLLQYTFVGDHFMVPDDPLGRGGPHLNDFLRSKPRSVVSGSHTFAGVSPPFSPAPLPPQRHAQTEVLQYRTQPAGGGAKPGKGAGRGGRGDSSRLREHLLQVFPGEDSLVTMALHCNPGNTDINELSELILKLKRERAEDR</sequence>
<dbReference type="FunFam" id="3.40.50.11980:FF:000001">
    <property type="entry name" value="ZC3H12A isoform 1"/>
    <property type="match status" value="1"/>
</dbReference>
<evidence type="ECO:0000313" key="8">
    <source>
        <dbReference type="EMBL" id="KAI1888657.1"/>
    </source>
</evidence>
<dbReference type="PANTHER" id="PTHR12876:SF28">
    <property type="entry name" value="PROTEIN KHNYN"/>
    <property type="match status" value="1"/>
</dbReference>
<feature type="domain" description="N4BP1 C-terminal UBA" evidence="7">
    <location>
        <begin position="627"/>
        <end position="666"/>
    </location>
</feature>
<feature type="domain" description="N4BP1 first type I KH-domain" evidence="4">
    <location>
        <begin position="11"/>
        <end position="74"/>
    </location>
</feature>
<dbReference type="PANTHER" id="PTHR12876">
    <property type="entry name" value="N4BP1-RELATED"/>
    <property type="match status" value="1"/>
</dbReference>
<dbReference type="InterPro" id="IPR056631">
    <property type="entry name" value="UBA_N4BP1"/>
</dbReference>
<keyword evidence="9" id="KW-1185">Reference proteome</keyword>
<dbReference type="AlphaFoldDB" id="A0A8T3CYQ4"/>
<evidence type="ECO:0000313" key="9">
    <source>
        <dbReference type="Proteomes" id="UP000829720"/>
    </source>
</evidence>
<dbReference type="OrthoDB" id="392925at2759"/>
<evidence type="ECO:0000259" key="4">
    <source>
        <dbReference type="Pfam" id="PF23050"/>
    </source>
</evidence>
<evidence type="ECO:0000259" key="7">
    <source>
        <dbReference type="Pfam" id="PF23054"/>
    </source>
</evidence>
<feature type="domain" description="N4BP1 UBA-like" evidence="6">
    <location>
        <begin position="299"/>
        <end position="342"/>
    </location>
</feature>
<feature type="domain" description="RNase NYN" evidence="3">
    <location>
        <begin position="411"/>
        <end position="562"/>
    </location>
</feature>
<feature type="region of interest" description="Disordered" evidence="2">
    <location>
        <begin position="607"/>
        <end position="627"/>
    </location>
</feature>
<evidence type="ECO:0008006" key="10">
    <source>
        <dbReference type="Google" id="ProtNLM"/>
    </source>
</evidence>
<dbReference type="EMBL" id="JAERUA010000017">
    <property type="protein sequence ID" value="KAI1888657.1"/>
    <property type="molecule type" value="Genomic_DNA"/>
</dbReference>
<proteinExistence type="inferred from homology"/>
<dbReference type="GO" id="GO:0005634">
    <property type="term" value="C:nucleus"/>
    <property type="evidence" value="ECO:0007669"/>
    <property type="project" value="TreeGrafter"/>
</dbReference>
<dbReference type="Pfam" id="PF23054">
    <property type="entry name" value="UBA_N4BP1_C"/>
    <property type="match status" value="1"/>
</dbReference>
<dbReference type="InterPro" id="IPR056629">
    <property type="entry name" value="KH_N4BP1_1st"/>
</dbReference>
<feature type="compositionally biased region" description="Basic and acidic residues" evidence="2">
    <location>
        <begin position="234"/>
        <end position="245"/>
    </location>
</feature>
<evidence type="ECO:0000259" key="6">
    <source>
        <dbReference type="Pfam" id="PF23053"/>
    </source>
</evidence>
<dbReference type="InterPro" id="IPR036612">
    <property type="entry name" value="KH_dom_type_1_sf"/>
</dbReference>
<dbReference type="Gene3D" id="3.40.50.11980">
    <property type="match status" value="1"/>
</dbReference>
<dbReference type="Pfam" id="PF23052">
    <property type="entry name" value="KH_N4BP1_2nd"/>
    <property type="match status" value="1"/>
</dbReference>
<evidence type="ECO:0000259" key="5">
    <source>
        <dbReference type="Pfam" id="PF23052"/>
    </source>
</evidence>
<feature type="compositionally biased region" description="Gly residues" evidence="2">
    <location>
        <begin position="609"/>
        <end position="622"/>
    </location>
</feature>
<evidence type="ECO:0000256" key="2">
    <source>
        <dbReference type="SAM" id="MobiDB-lite"/>
    </source>
</evidence>
<gene>
    <name evidence="8" type="ORF">AGOR_G00187400</name>
</gene>
<organism evidence="8 9">
    <name type="scientific">Albula goreensis</name>
    <dbReference type="NCBI Taxonomy" id="1534307"/>
    <lineage>
        <taxon>Eukaryota</taxon>
        <taxon>Metazoa</taxon>
        <taxon>Chordata</taxon>
        <taxon>Craniata</taxon>
        <taxon>Vertebrata</taxon>
        <taxon>Euteleostomi</taxon>
        <taxon>Actinopterygii</taxon>
        <taxon>Neopterygii</taxon>
        <taxon>Teleostei</taxon>
        <taxon>Albuliformes</taxon>
        <taxon>Albulidae</taxon>
        <taxon>Albula</taxon>
    </lineage>
</organism>
<protein>
    <recommendedName>
        <fullName evidence="10">RNase NYN domain-containing protein</fullName>
    </recommendedName>
</protein>
<dbReference type="InterPro" id="IPR051101">
    <property type="entry name" value="ZC3H12/N4BP1_RNase_Reg"/>
</dbReference>
<dbReference type="InterPro" id="IPR056630">
    <property type="entry name" value="KH_N4BP1_2nd"/>
</dbReference>
<dbReference type="GO" id="GO:0036464">
    <property type="term" value="C:cytoplasmic ribonucleoprotein granule"/>
    <property type="evidence" value="ECO:0007669"/>
    <property type="project" value="TreeGrafter"/>
</dbReference>
<dbReference type="InterPro" id="IPR056578">
    <property type="entry name" value="UBA_N4BP1_C"/>
</dbReference>
<evidence type="ECO:0000259" key="3">
    <source>
        <dbReference type="Pfam" id="PF11977"/>
    </source>
</evidence>
<dbReference type="GO" id="GO:0004521">
    <property type="term" value="F:RNA endonuclease activity"/>
    <property type="evidence" value="ECO:0007669"/>
    <property type="project" value="TreeGrafter"/>
</dbReference>
<comment type="similarity">
    <text evidence="1">Belongs to the N4BP1 family.</text>
</comment>
<dbReference type="Pfam" id="PF23053">
    <property type="entry name" value="UBA_N4BP1"/>
    <property type="match status" value="1"/>
</dbReference>
<dbReference type="Proteomes" id="UP000829720">
    <property type="component" value="Unassembled WGS sequence"/>
</dbReference>
<feature type="compositionally biased region" description="Basic and acidic residues" evidence="2">
    <location>
        <begin position="203"/>
        <end position="226"/>
    </location>
</feature>
<feature type="region of interest" description="Disordered" evidence="2">
    <location>
        <begin position="199"/>
        <end position="282"/>
    </location>
</feature>
<reference evidence="8" key="1">
    <citation type="submission" date="2021-01" db="EMBL/GenBank/DDBJ databases">
        <authorList>
            <person name="Zahm M."/>
            <person name="Roques C."/>
            <person name="Cabau C."/>
            <person name="Klopp C."/>
            <person name="Donnadieu C."/>
            <person name="Jouanno E."/>
            <person name="Lampietro C."/>
            <person name="Louis A."/>
            <person name="Herpin A."/>
            <person name="Echchiki A."/>
            <person name="Berthelot C."/>
            <person name="Parey E."/>
            <person name="Roest-Crollius H."/>
            <person name="Braasch I."/>
            <person name="Postlethwait J."/>
            <person name="Bobe J."/>
            <person name="Montfort J."/>
            <person name="Bouchez O."/>
            <person name="Begum T."/>
            <person name="Mejri S."/>
            <person name="Adams A."/>
            <person name="Chen W.-J."/>
            <person name="Guiguen Y."/>
        </authorList>
    </citation>
    <scope>NUCLEOTIDE SEQUENCE</scope>
    <source>
        <tissue evidence="8">Blood</tissue>
    </source>
</reference>
<dbReference type="SUPFAM" id="SSF54791">
    <property type="entry name" value="Eukaryotic type KH-domain (KH-domain type I)"/>
    <property type="match status" value="1"/>
</dbReference>
<dbReference type="GO" id="GO:0003729">
    <property type="term" value="F:mRNA binding"/>
    <property type="evidence" value="ECO:0007669"/>
    <property type="project" value="TreeGrafter"/>
</dbReference>
<feature type="domain" description="N4BP1 second type I KH-domain" evidence="5">
    <location>
        <begin position="78"/>
        <end position="198"/>
    </location>
</feature>
<dbReference type="InterPro" id="IPR021869">
    <property type="entry name" value="RNase_Zc3h12_NYN"/>
</dbReference>
<comment type="caution">
    <text evidence="8">The sequence shown here is derived from an EMBL/GenBank/DDBJ whole genome shotgun (WGS) entry which is preliminary data.</text>
</comment>
<evidence type="ECO:0000256" key="1">
    <source>
        <dbReference type="ARBA" id="ARBA00038274"/>
    </source>
</evidence>
<name>A0A8T3CYQ4_9TELE</name>
<accession>A0A8T3CYQ4</accession>
<dbReference type="Pfam" id="PF11977">
    <property type="entry name" value="RNase_Zc3h12a"/>
    <property type="match status" value="1"/>
</dbReference>